<evidence type="ECO:0000313" key="2">
    <source>
        <dbReference type="Proteomes" id="UP000606172"/>
    </source>
</evidence>
<keyword evidence="2" id="KW-1185">Reference proteome</keyword>
<name>A0A919RM92_9ACTN</name>
<protein>
    <recommendedName>
        <fullName evidence="3">Lasso RiPP family leader peptide-containing protein</fullName>
    </recommendedName>
</protein>
<dbReference type="InterPro" id="IPR046015">
    <property type="entry name" value="DUF5972"/>
</dbReference>
<dbReference type="AlphaFoldDB" id="A0A919RM92"/>
<comment type="caution">
    <text evidence="1">The sequence shown here is derived from an EMBL/GenBank/DDBJ whole genome shotgun (WGS) entry which is preliminary data.</text>
</comment>
<dbReference type="Proteomes" id="UP000606172">
    <property type="component" value="Unassembled WGS sequence"/>
</dbReference>
<evidence type="ECO:0008006" key="3">
    <source>
        <dbReference type="Google" id="ProtNLM"/>
    </source>
</evidence>
<dbReference type="EMBL" id="BOOW01000032">
    <property type="protein sequence ID" value="GII95024.1"/>
    <property type="molecule type" value="Genomic_DNA"/>
</dbReference>
<organism evidence="1 2">
    <name type="scientific">Sinosporangium siamense</name>
    <dbReference type="NCBI Taxonomy" id="1367973"/>
    <lineage>
        <taxon>Bacteria</taxon>
        <taxon>Bacillati</taxon>
        <taxon>Actinomycetota</taxon>
        <taxon>Actinomycetes</taxon>
        <taxon>Streptosporangiales</taxon>
        <taxon>Streptosporangiaceae</taxon>
        <taxon>Sinosporangium</taxon>
    </lineage>
</organism>
<gene>
    <name evidence="1" type="ORF">Ssi02_52550</name>
</gene>
<accession>A0A919RM92</accession>
<dbReference type="NCBIfam" id="NF033521">
    <property type="entry name" value="lasso_leader_L3"/>
    <property type="match status" value="1"/>
</dbReference>
<sequence>MQERGIFMKKRAVYERPRLHEVGSFRKRTNGIGHWNRDGVIGRWI</sequence>
<dbReference type="Pfam" id="PF19397">
    <property type="entry name" value="DUF5972"/>
    <property type="match status" value="1"/>
</dbReference>
<reference evidence="1" key="1">
    <citation type="submission" date="2021-01" db="EMBL/GenBank/DDBJ databases">
        <title>Whole genome shotgun sequence of Sinosporangium siamense NBRC 109515.</title>
        <authorList>
            <person name="Komaki H."/>
            <person name="Tamura T."/>
        </authorList>
    </citation>
    <scope>NUCLEOTIDE SEQUENCE</scope>
    <source>
        <strain evidence="1">NBRC 109515</strain>
    </source>
</reference>
<evidence type="ECO:0000313" key="1">
    <source>
        <dbReference type="EMBL" id="GII95024.1"/>
    </source>
</evidence>
<proteinExistence type="predicted"/>